<reference evidence="3 4" key="2">
    <citation type="submission" date="2018-03" db="EMBL/GenBank/DDBJ databases">
        <title>The ancient ancestry and fast evolution of plastids.</title>
        <authorList>
            <person name="Moore K.R."/>
            <person name="Magnabosco C."/>
            <person name="Momper L."/>
            <person name="Gold D.A."/>
            <person name="Bosak T."/>
            <person name="Fournier G.P."/>
        </authorList>
    </citation>
    <scope>NUCLEOTIDE SEQUENCE [LARGE SCALE GENOMIC DNA]</scope>
    <source>
        <strain evidence="3 4">ULC18</strain>
    </source>
</reference>
<keyword evidence="2" id="KW-1133">Transmembrane helix</keyword>
<accession>A0A2T1ENG9</accession>
<sequence>MAIDPLDIVETDENQPDRDKALDQEQRKGRLNTAVAIAVALLATFIGLCKVKDDNIVQAMQQAQANRIDDWALYQARNLRAEIAKATVAQLQLQSLSQPATNRAAYQKQIEAYQTLATKEDQKKAQQKIVAETDQQTYDQLNFHDDQFDLSDAALSLAISLLAITALSQKRWLFGIAMIPTVFGVVMGLAGLLSWNLHPDALIKPLTQQPQPAPWQIARREPLSDHR</sequence>
<reference evidence="4" key="1">
    <citation type="submission" date="2018-02" db="EMBL/GenBank/DDBJ databases">
        <authorList>
            <person name="Moore K."/>
            <person name="Momper L."/>
        </authorList>
    </citation>
    <scope>NUCLEOTIDE SEQUENCE [LARGE SCALE GENOMIC DNA]</scope>
    <source>
        <strain evidence="4">ULC18</strain>
    </source>
</reference>
<dbReference type="InterPro" id="IPR025570">
    <property type="entry name" value="DUF4337"/>
</dbReference>
<evidence type="ECO:0000256" key="1">
    <source>
        <dbReference type="SAM" id="MobiDB-lite"/>
    </source>
</evidence>
<evidence type="ECO:0000313" key="4">
    <source>
        <dbReference type="Proteomes" id="UP000239576"/>
    </source>
</evidence>
<dbReference type="Pfam" id="PF14235">
    <property type="entry name" value="DUF4337"/>
    <property type="match status" value="1"/>
</dbReference>
<dbReference type="Proteomes" id="UP000239576">
    <property type="component" value="Unassembled WGS sequence"/>
</dbReference>
<feature type="compositionally biased region" description="Basic and acidic residues" evidence="1">
    <location>
        <begin position="15"/>
        <end position="25"/>
    </location>
</feature>
<dbReference type="AlphaFoldDB" id="A0A2T1ENG9"/>
<evidence type="ECO:0000313" key="3">
    <source>
        <dbReference type="EMBL" id="PSB34289.1"/>
    </source>
</evidence>
<comment type="caution">
    <text evidence="3">The sequence shown here is derived from an EMBL/GenBank/DDBJ whole genome shotgun (WGS) entry which is preliminary data.</text>
</comment>
<feature type="region of interest" description="Disordered" evidence="1">
    <location>
        <begin position="1"/>
        <end position="25"/>
    </location>
</feature>
<keyword evidence="2" id="KW-0472">Membrane</keyword>
<name>A0A2T1ENG9_9CYAN</name>
<feature type="transmembrane region" description="Helical" evidence="2">
    <location>
        <begin position="31"/>
        <end position="51"/>
    </location>
</feature>
<proteinExistence type="predicted"/>
<feature type="transmembrane region" description="Helical" evidence="2">
    <location>
        <begin position="172"/>
        <end position="195"/>
    </location>
</feature>
<dbReference type="RefSeq" id="WP_106254664.1">
    <property type="nucleotide sequence ID" value="NZ_CAWNSW010000073.1"/>
</dbReference>
<dbReference type="OrthoDB" id="8907665at2"/>
<evidence type="ECO:0000256" key="2">
    <source>
        <dbReference type="SAM" id="Phobius"/>
    </source>
</evidence>
<protein>
    <submittedName>
        <fullName evidence="3">DUF4337 domain-containing protein</fullName>
    </submittedName>
</protein>
<keyword evidence="2" id="KW-0812">Transmembrane</keyword>
<keyword evidence="4" id="KW-1185">Reference proteome</keyword>
<organism evidence="3 4">
    <name type="scientific">Stenomitos frigidus ULC18</name>
    <dbReference type="NCBI Taxonomy" id="2107698"/>
    <lineage>
        <taxon>Bacteria</taxon>
        <taxon>Bacillati</taxon>
        <taxon>Cyanobacteriota</taxon>
        <taxon>Cyanophyceae</taxon>
        <taxon>Leptolyngbyales</taxon>
        <taxon>Leptolyngbyaceae</taxon>
        <taxon>Stenomitos</taxon>
    </lineage>
</organism>
<dbReference type="EMBL" id="PVWK01000014">
    <property type="protein sequence ID" value="PSB34289.1"/>
    <property type="molecule type" value="Genomic_DNA"/>
</dbReference>
<gene>
    <name evidence="3" type="ORF">C7B82_02100</name>
</gene>